<evidence type="ECO:0000313" key="1">
    <source>
        <dbReference type="EMBL" id="CAG8446653.1"/>
    </source>
</evidence>
<dbReference type="EMBL" id="CAJVPW010000208">
    <property type="protein sequence ID" value="CAG8446653.1"/>
    <property type="molecule type" value="Genomic_DNA"/>
</dbReference>
<comment type="caution">
    <text evidence="1">The sequence shown here is derived from an EMBL/GenBank/DDBJ whole genome shotgun (WGS) entry which is preliminary data.</text>
</comment>
<evidence type="ECO:0000313" key="2">
    <source>
        <dbReference type="Proteomes" id="UP000789366"/>
    </source>
</evidence>
<keyword evidence="2" id="KW-1185">Reference proteome</keyword>
<protein>
    <submittedName>
        <fullName evidence="1">1428_t:CDS:1</fullName>
    </submittedName>
</protein>
<sequence length="55" mass="5712">MSGTSASVSHDNTALLLSKICGNRYPYTHGEVEGPIKAGFENSGNPGNLVNSATF</sequence>
<dbReference type="Proteomes" id="UP000789366">
    <property type="component" value="Unassembled WGS sequence"/>
</dbReference>
<accession>A0ACA9K2Y2</accession>
<organism evidence="1 2">
    <name type="scientific">Cetraspora pellucida</name>
    <dbReference type="NCBI Taxonomy" id="1433469"/>
    <lineage>
        <taxon>Eukaryota</taxon>
        <taxon>Fungi</taxon>
        <taxon>Fungi incertae sedis</taxon>
        <taxon>Mucoromycota</taxon>
        <taxon>Glomeromycotina</taxon>
        <taxon>Glomeromycetes</taxon>
        <taxon>Diversisporales</taxon>
        <taxon>Gigasporaceae</taxon>
        <taxon>Cetraspora</taxon>
    </lineage>
</organism>
<gene>
    <name evidence="1" type="ORF">SPELUC_LOCUS545</name>
</gene>
<name>A0ACA9K2Y2_9GLOM</name>
<reference evidence="1" key="1">
    <citation type="submission" date="2021-06" db="EMBL/GenBank/DDBJ databases">
        <authorList>
            <person name="Kallberg Y."/>
            <person name="Tangrot J."/>
            <person name="Rosling A."/>
        </authorList>
    </citation>
    <scope>NUCLEOTIDE SEQUENCE</scope>
    <source>
        <strain evidence="1">28 12/20/2015</strain>
    </source>
</reference>
<proteinExistence type="predicted"/>